<evidence type="ECO:0000256" key="1">
    <source>
        <dbReference type="ARBA" id="ARBA00004162"/>
    </source>
</evidence>
<dbReference type="NCBIfam" id="TIGR00739">
    <property type="entry name" value="yajC"/>
    <property type="match status" value="1"/>
</dbReference>
<keyword evidence="7 10" id="KW-1133">Transmembrane helix</keyword>
<dbReference type="PANTHER" id="PTHR33909">
    <property type="entry name" value="SEC TRANSLOCON ACCESSORY COMPLEX SUBUNIT YAJC"/>
    <property type="match status" value="1"/>
</dbReference>
<feature type="transmembrane region" description="Helical" evidence="10">
    <location>
        <begin position="6"/>
        <end position="23"/>
    </location>
</feature>
<reference evidence="11 12" key="1">
    <citation type="submission" date="2015-09" db="EMBL/GenBank/DDBJ databases">
        <authorList>
            <consortium name="Pathogen Informatics"/>
        </authorList>
    </citation>
    <scope>NUCLEOTIDE SEQUENCE [LARGE SCALE GENOMIC DNA]</scope>
    <source>
        <strain evidence="11 12">2789STDY5834858</strain>
    </source>
</reference>
<dbReference type="Proteomes" id="UP000095488">
    <property type="component" value="Unassembled WGS sequence"/>
</dbReference>
<dbReference type="SMART" id="SM01323">
    <property type="entry name" value="YajC"/>
    <property type="match status" value="1"/>
</dbReference>
<accession>A0ABM9UQT0</accession>
<keyword evidence="4" id="KW-1003">Cell membrane</keyword>
<keyword evidence="9 10" id="KW-0472">Membrane</keyword>
<evidence type="ECO:0000256" key="10">
    <source>
        <dbReference type="SAM" id="Phobius"/>
    </source>
</evidence>
<keyword evidence="6" id="KW-0653">Protein transport</keyword>
<evidence type="ECO:0000256" key="2">
    <source>
        <dbReference type="ARBA" id="ARBA00006742"/>
    </source>
</evidence>
<keyword evidence="3" id="KW-0813">Transport</keyword>
<organism evidence="11 12">
    <name type="scientific">Sarcina ventriculi</name>
    <name type="common">Clostridium ventriculi</name>
    <dbReference type="NCBI Taxonomy" id="1267"/>
    <lineage>
        <taxon>Bacteria</taxon>
        <taxon>Bacillati</taxon>
        <taxon>Bacillota</taxon>
        <taxon>Clostridia</taxon>
        <taxon>Eubacteriales</taxon>
        <taxon>Clostridiaceae</taxon>
        <taxon>Sarcina</taxon>
    </lineage>
</organism>
<gene>
    <name evidence="11" type="primary">yajC</name>
    <name evidence="11" type="ORF">ERS852473_01571</name>
</gene>
<keyword evidence="12" id="KW-1185">Reference proteome</keyword>
<keyword evidence="5 10" id="KW-0812">Transmembrane</keyword>
<protein>
    <submittedName>
        <fullName evidence="11">Preprotein translocase subunit YajC</fullName>
    </submittedName>
</protein>
<dbReference type="EMBL" id="CYZR01000005">
    <property type="protein sequence ID" value="CUN98212.1"/>
    <property type="molecule type" value="Genomic_DNA"/>
</dbReference>
<comment type="caution">
    <text evidence="11">The sequence shown here is derived from an EMBL/GenBank/DDBJ whole genome shotgun (WGS) entry which is preliminary data.</text>
</comment>
<comment type="similarity">
    <text evidence="2">Belongs to the YajC family.</text>
</comment>
<dbReference type="RefSeq" id="WP_055259251.1">
    <property type="nucleotide sequence ID" value="NZ_BCMV01000008.1"/>
</dbReference>
<evidence type="ECO:0000256" key="8">
    <source>
        <dbReference type="ARBA" id="ARBA00023010"/>
    </source>
</evidence>
<dbReference type="Pfam" id="PF02699">
    <property type="entry name" value="YajC"/>
    <property type="match status" value="1"/>
</dbReference>
<evidence type="ECO:0000313" key="12">
    <source>
        <dbReference type="Proteomes" id="UP000095488"/>
    </source>
</evidence>
<proteinExistence type="inferred from homology"/>
<comment type="subcellular location">
    <subcellularLocation>
        <location evidence="1">Cell membrane</location>
        <topology evidence="1">Single-pass membrane protein</topology>
    </subcellularLocation>
</comment>
<evidence type="ECO:0000313" key="11">
    <source>
        <dbReference type="EMBL" id="CUN98212.1"/>
    </source>
</evidence>
<evidence type="ECO:0000256" key="4">
    <source>
        <dbReference type="ARBA" id="ARBA00022475"/>
    </source>
</evidence>
<evidence type="ECO:0000256" key="5">
    <source>
        <dbReference type="ARBA" id="ARBA00022692"/>
    </source>
</evidence>
<name>A0ABM9UQT0_SARVE</name>
<dbReference type="PANTHER" id="PTHR33909:SF1">
    <property type="entry name" value="SEC TRANSLOCON ACCESSORY COMPLEX SUBUNIT YAJC"/>
    <property type="match status" value="1"/>
</dbReference>
<evidence type="ECO:0000256" key="3">
    <source>
        <dbReference type="ARBA" id="ARBA00022448"/>
    </source>
</evidence>
<dbReference type="PRINTS" id="PR01853">
    <property type="entry name" value="YAJCTRNLCASE"/>
</dbReference>
<evidence type="ECO:0000256" key="6">
    <source>
        <dbReference type="ARBA" id="ARBA00022927"/>
    </source>
</evidence>
<dbReference type="InterPro" id="IPR003849">
    <property type="entry name" value="Preprotein_translocase_YajC"/>
</dbReference>
<evidence type="ECO:0000256" key="9">
    <source>
        <dbReference type="ARBA" id="ARBA00023136"/>
    </source>
</evidence>
<keyword evidence="8" id="KW-0811">Translocation</keyword>
<evidence type="ECO:0000256" key="7">
    <source>
        <dbReference type="ARBA" id="ARBA00022989"/>
    </source>
</evidence>
<sequence length="87" mass="9916">MSILETIGPFILMFVVFYFILIVPEKKRKKKYGEMLNELQANDKIITRGGIIGKIIKVTDESVVIETSSDRTKLEITKQAIGTRVEK</sequence>